<reference evidence="1 2" key="1">
    <citation type="submission" date="2017-04" db="EMBL/GenBank/DDBJ databases">
        <authorList>
            <person name="Afonso C.L."/>
            <person name="Miller P.J."/>
            <person name="Scott M.A."/>
            <person name="Spackman E."/>
            <person name="Goraichik I."/>
            <person name="Dimitrov K.M."/>
            <person name="Suarez D.L."/>
            <person name="Swayne D.E."/>
        </authorList>
    </citation>
    <scope>NUCLEOTIDE SEQUENCE [LARGE SCALE GENOMIC DNA]</scope>
    <source>
        <strain evidence="1 2">B5P</strain>
    </source>
</reference>
<organism evidence="1 2">
    <name type="scientific">Mesorhizobium australicum</name>
    <dbReference type="NCBI Taxonomy" id="536018"/>
    <lineage>
        <taxon>Bacteria</taxon>
        <taxon>Pseudomonadati</taxon>
        <taxon>Pseudomonadota</taxon>
        <taxon>Alphaproteobacteria</taxon>
        <taxon>Hyphomicrobiales</taxon>
        <taxon>Phyllobacteriaceae</taxon>
        <taxon>Mesorhizobium</taxon>
    </lineage>
</organism>
<dbReference type="AlphaFoldDB" id="A0A1X7NSX5"/>
<name>A0A1X7NSX5_9HYPH</name>
<proteinExistence type="predicted"/>
<dbReference type="EMBL" id="FXBL01000004">
    <property type="protein sequence ID" value="SMH40797.1"/>
    <property type="molecule type" value="Genomic_DNA"/>
</dbReference>
<accession>A0A1X7NSX5</accession>
<evidence type="ECO:0000313" key="1">
    <source>
        <dbReference type="EMBL" id="SMH40797.1"/>
    </source>
</evidence>
<dbReference type="Proteomes" id="UP000193083">
    <property type="component" value="Unassembled WGS sequence"/>
</dbReference>
<dbReference type="RefSeq" id="WP_176247499.1">
    <property type="nucleotide sequence ID" value="NZ_FXBL01000004.1"/>
</dbReference>
<evidence type="ECO:0000313" key="2">
    <source>
        <dbReference type="Proteomes" id="UP000193083"/>
    </source>
</evidence>
<sequence>MAAKTEKAKLTLATSPAQLLAATGVKDPRLQLRLVTQLTSALCLRYPSGEGRLVG</sequence>
<keyword evidence="2" id="KW-1185">Reference proteome</keyword>
<gene>
    <name evidence="1" type="ORF">SAMN02982922_2429</name>
</gene>
<protein>
    <submittedName>
        <fullName evidence="1">Uncharacterized protein</fullName>
    </submittedName>
</protein>